<keyword evidence="2" id="KW-1185">Reference proteome</keyword>
<dbReference type="EMBL" id="MG596799">
    <property type="protein sequence ID" value="AUM59653.1"/>
    <property type="molecule type" value="Genomic_DNA"/>
</dbReference>
<dbReference type="Proteomes" id="UP000240704">
    <property type="component" value="Segment"/>
</dbReference>
<protein>
    <submittedName>
        <fullName evidence="1">Uncharacterized protein</fullName>
    </submittedName>
</protein>
<evidence type="ECO:0000313" key="1">
    <source>
        <dbReference type="EMBL" id="AUM59653.1"/>
    </source>
</evidence>
<sequence length="88" mass="9509">MSTLTKENMLGKEYRDKITGFTGTVTAFCSYLTGCDQVGLTPKVNAEGKTSPSEWFDTGRVEFVSDGITAKSVQAEKNGGPNRDAPRL</sequence>
<reference evidence="2" key="1">
    <citation type="submission" date="2017-11" db="EMBL/GenBank/DDBJ databases">
        <title>Genome sequence and characterization of the novel virulent phage PMBT3 infecting Pseudomonas sp.</title>
        <authorList>
            <person name="Koberg S."/>
            <person name="Brinks E."/>
            <person name="Heller K.J."/>
            <person name="Neve H."/>
            <person name="Franz C.M.A.P."/>
        </authorList>
    </citation>
    <scope>NUCLEOTIDE SEQUENCE [LARGE SCALE GENOMIC DNA]</scope>
</reference>
<accession>A0A2I6PHY1</accession>
<evidence type="ECO:0000313" key="2">
    <source>
        <dbReference type="Proteomes" id="UP000240704"/>
    </source>
</evidence>
<dbReference type="GeneID" id="54986992"/>
<dbReference type="RefSeq" id="YP_009796602.1">
    <property type="nucleotide sequence ID" value="NC_047902.1"/>
</dbReference>
<dbReference type="KEGG" id="vg:54986992"/>
<proteinExistence type="predicted"/>
<name>A0A2I6PHY1_9CAUD</name>
<organism evidence="1 2">
    <name type="scientific">Pseudomonas phage PMBT3</name>
    <dbReference type="NCBI Taxonomy" id="2059856"/>
    <lineage>
        <taxon>Viruses</taxon>
        <taxon>Duplodnaviria</taxon>
        <taxon>Heunggongvirae</taxon>
        <taxon>Uroviricota</taxon>
        <taxon>Caudoviricetes</taxon>
        <taxon>Maxrubnervirus</taxon>
        <taxon>Maxrubnervirus PMBT3</taxon>
    </lineage>
</organism>